<dbReference type="GO" id="GO:0009062">
    <property type="term" value="P:fatty acid catabolic process"/>
    <property type="evidence" value="ECO:0007669"/>
    <property type="project" value="TreeGrafter"/>
</dbReference>
<evidence type="ECO:0000256" key="1">
    <source>
        <dbReference type="ARBA" id="ARBA00010458"/>
    </source>
</evidence>
<dbReference type="EMBL" id="BAABLX010000028">
    <property type="protein sequence ID" value="GAA4950089.1"/>
    <property type="molecule type" value="Genomic_DNA"/>
</dbReference>
<evidence type="ECO:0000313" key="5">
    <source>
        <dbReference type="EMBL" id="GAA4950089.1"/>
    </source>
</evidence>
<evidence type="ECO:0000313" key="6">
    <source>
        <dbReference type="Proteomes" id="UP001409585"/>
    </source>
</evidence>
<dbReference type="PANTHER" id="PTHR11049">
    <property type="entry name" value="ACYL COENZYME A THIOESTER HYDROLASE"/>
    <property type="match status" value="1"/>
</dbReference>
<dbReference type="InterPro" id="IPR006683">
    <property type="entry name" value="Thioestr_dom"/>
</dbReference>
<dbReference type="GO" id="GO:0005829">
    <property type="term" value="C:cytosol"/>
    <property type="evidence" value="ECO:0007669"/>
    <property type="project" value="TreeGrafter"/>
</dbReference>
<accession>A0AAV3U6T3</accession>
<name>A0AAV3U6T3_9ALTE</name>
<dbReference type="GO" id="GO:0006637">
    <property type="term" value="P:acyl-CoA metabolic process"/>
    <property type="evidence" value="ECO:0007669"/>
    <property type="project" value="TreeGrafter"/>
</dbReference>
<keyword evidence="6" id="KW-1185">Reference proteome</keyword>
<dbReference type="PANTHER" id="PTHR11049:SF5">
    <property type="entry name" value="ACYL-COA THIOESTER HYDROLASE YCIA"/>
    <property type="match status" value="1"/>
</dbReference>
<dbReference type="RefSeq" id="WP_345424815.1">
    <property type="nucleotide sequence ID" value="NZ_AP031496.1"/>
</dbReference>
<dbReference type="GO" id="GO:0052816">
    <property type="term" value="F:long-chain fatty acyl-CoA hydrolase activity"/>
    <property type="evidence" value="ECO:0007669"/>
    <property type="project" value="TreeGrafter"/>
</dbReference>
<dbReference type="PROSITE" id="PS51770">
    <property type="entry name" value="HOTDOG_ACOT"/>
    <property type="match status" value="1"/>
</dbReference>
<feature type="domain" description="HotDog ACOT-type" evidence="4">
    <location>
        <begin position="13"/>
        <end position="125"/>
    </location>
</feature>
<dbReference type="AlphaFoldDB" id="A0AAV3U6T3"/>
<proteinExistence type="inferred from homology"/>
<dbReference type="Gene3D" id="3.10.129.10">
    <property type="entry name" value="Hotdog Thioesterase"/>
    <property type="match status" value="1"/>
</dbReference>
<evidence type="ECO:0000256" key="2">
    <source>
        <dbReference type="ARBA" id="ARBA00022801"/>
    </source>
</evidence>
<evidence type="ECO:0000259" key="4">
    <source>
        <dbReference type="PROSITE" id="PS51770"/>
    </source>
</evidence>
<evidence type="ECO:0000256" key="3">
    <source>
        <dbReference type="PROSITE-ProRule" id="PRU01106"/>
    </source>
</evidence>
<dbReference type="InterPro" id="IPR040170">
    <property type="entry name" value="Cytosol_ACT"/>
</dbReference>
<dbReference type="CDD" id="cd03442">
    <property type="entry name" value="BFIT_BACH"/>
    <property type="match status" value="1"/>
</dbReference>
<reference evidence="6" key="1">
    <citation type="journal article" date="2019" name="Int. J. Syst. Evol. Microbiol.">
        <title>The Global Catalogue of Microorganisms (GCM) 10K type strain sequencing project: providing services to taxonomists for standard genome sequencing and annotation.</title>
        <authorList>
            <consortium name="The Broad Institute Genomics Platform"/>
            <consortium name="The Broad Institute Genome Sequencing Center for Infectious Disease"/>
            <person name="Wu L."/>
            <person name="Ma J."/>
        </authorList>
    </citation>
    <scope>NUCLEOTIDE SEQUENCE [LARGE SCALE GENOMIC DNA]</scope>
    <source>
        <strain evidence="6">JCM 19134</strain>
    </source>
</reference>
<keyword evidence="2 3" id="KW-0378">Hydrolase</keyword>
<comment type="caution">
    <text evidence="5">The sequence shown here is derived from an EMBL/GenBank/DDBJ whole genome shotgun (WGS) entry which is preliminary data.</text>
</comment>
<sequence>MSDYDDMDETPQPTGELALQTIAMPIATNADGDVFAGWLMSQMDLGGSVVAQDIAHGRVTTVATGSMVFLRPVPKGCQVRCYVDILEVGRSSIKTLVEVWLKSSFSDELMKVTEGEFVYVAIDENGRTRPIEV</sequence>
<organism evidence="5 6">
    <name type="scientific">Halioxenophilus aromaticivorans</name>
    <dbReference type="NCBI Taxonomy" id="1306992"/>
    <lineage>
        <taxon>Bacteria</taxon>
        <taxon>Pseudomonadati</taxon>
        <taxon>Pseudomonadota</taxon>
        <taxon>Gammaproteobacteria</taxon>
        <taxon>Alteromonadales</taxon>
        <taxon>Alteromonadaceae</taxon>
        <taxon>Halioxenophilus</taxon>
    </lineage>
</organism>
<dbReference type="InterPro" id="IPR033120">
    <property type="entry name" value="HOTDOG_ACOT"/>
</dbReference>
<gene>
    <name evidence="5" type="ORF">GCM10025791_32970</name>
</gene>
<comment type="similarity">
    <text evidence="1">Belongs to the acyl coenzyme A hydrolase family.</text>
</comment>
<dbReference type="SUPFAM" id="SSF54637">
    <property type="entry name" value="Thioesterase/thiol ester dehydrase-isomerase"/>
    <property type="match status" value="1"/>
</dbReference>
<dbReference type="Pfam" id="PF03061">
    <property type="entry name" value="4HBT"/>
    <property type="match status" value="1"/>
</dbReference>
<dbReference type="Proteomes" id="UP001409585">
    <property type="component" value="Unassembled WGS sequence"/>
</dbReference>
<protein>
    <submittedName>
        <fullName evidence="5">Acyl-CoA thioesterase</fullName>
    </submittedName>
</protein>
<dbReference type="InterPro" id="IPR029069">
    <property type="entry name" value="HotDog_dom_sf"/>
</dbReference>